<evidence type="ECO:0000259" key="2">
    <source>
        <dbReference type="PROSITE" id="PS50263"/>
    </source>
</evidence>
<dbReference type="PANTHER" id="PTHR43674">
    <property type="entry name" value="NITRILASE C965.09-RELATED"/>
    <property type="match status" value="1"/>
</dbReference>
<accession>A0A0D1ZZI0</accession>
<evidence type="ECO:0000313" key="4">
    <source>
        <dbReference type="Proteomes" id="UP000053328"/>
    </source>
</evidence>
<dbReference type="PANTHER" id="PTHR43674:SF12">
    <property type="entry name" value="NITRILASE C965.09-RELATED"/>
    <property type="match status" value="1"/>
</dbReference>
<dbReference type="AlphaFoldDB" id="A0A0D1ZZI0"/>
<keyword evidence="4" id="KW-1185">Reference proteome</keyword>
<dbReference type="HOGENOM" id="CLU_030130_0_0_1"/>
<proteinExistence type="predicted"/>
<protein>
    <recommendedName>
        <fullName evidence="2">CN hydrolase domain-containing protein</fullName>
    </recommendedName>
</protein>
<dbReference type="EMBL" id="KN847493">
    <property type="protein sequence ID" value="KIW18112.1"/>
    <property type="molecule type" value="Genomic_DNA"/>
</dbReference>
<organism evidence="3 4">
    <name type="scientific">Exophiala spinifera</name>
    <dbReference type="NCBI Taxonomy" id="91928"/>
    <lineage>
        <taxon>Eukaryota</taxon>
        <taxon>Fungi</taxon>
        <taxon>Dikarya</taxon>
        <taxon>Ascomycota</taxon>
        <taxon>Pezizomycotina</taxon>
        <taxon>Eurotiomycetes</taxon>
        <taxon>Chaetothyriomycetidae</taxon>
        <taxon>Chaetothyriales</taxon>
        <taxon>Herpotrichiellaceae</taxon>
        <taxon>Exophiala</taxon>
    </lineage>
</organism>
<keyword evidence="1" id="KW-0378">Hydrolase</keyword>
<feature type="domain" description="CN hydrolase" evidence="2">
    <location>
        <begin position="137"/>
        <end position="447"/>
    </location>
</feature>
<dbReference type="InterPro" id="IPR036526">
    <property type="entry name" value="C-N_Hydrolase_sf"/>
</dbReference>
<dbReference type="VEuPathDB" id="FungiDB:PV08_02400"/>
<gene>
    <name evidence="3" type="ORF">PV08_02400</name>
</gene>
<evidence type="ECO:0000256" key="1">
    <source>
        <dbReference type="ARBA" id="ARBA00022801"/>
    </source>
</evidence>
<name>A0A0D1ZZI0_9EURO</name>
<reference evidence="3 4" key="1">
    <citation type="submission" date="2015-01" db="EMBL/GenBank/DDBJ databases">
        <title>The Genome Sequence of Exophiala spinifera CBS89968.</title>
        <authorList>
            <consortium name="The Broad Institute Genomics Platform"/>
            <person name="Cuomo C."/>
            <person name="de Hoog S."/>
            <person name="Gorbushina A."/>
            <person name="Stielow B."/>
            <person name="Teixiera M."/>
            <person name="Abouelleil A."/>
            <person name="Chapman S.B."/>
            <person name="Priest M."/>
            <person name="Young S.K."/>
            <person name="Wortman J."/>
            <person name="Nusbaum C."/>
            <person name="Birren B."/>
        </authorList>
    </citation>
    <scope>NUCLEOTIDE SEQUENCE [LARGE SCALE GENOMIC DNA]</scope>
    <source>
        <strain evidence="3 4">CBS 89968</strain>
    </source>
</reference>
<sequence length="484" mass="53763">MPSSRDGDVHIVHSSQVRITDKGAAHISSPVSRWELSVVSRVREGLRARTTGGDDGDWEVVDQLNLMVKNLVPGSATIAFEGASSIDSQPDAEFGYDEYEATVTPNNLSVWTFSSQQAMGSIQTNEAGHTAESTRKVIVAGAQLGPINVDTPRSEGIQRMLKLMDDAHKANAKLIVYPEIAPVTFFPRHILEGEELEKYFEQEVDGDITKSPNLKPLFDKAREYKMDVCIGYAECTGADHTHYNTCIYYSGQVDKVVSKYRKVHLPGTFEPYERKDATNQLEKRYFKPGDLGFEAFRAPELVPDALTKTLGAKPNEPDTLGKGDPIVGMIICNDRRWPEAWRTYGLQGVELMLCGYNTTAWAPELLGTNKKISTKEKAKTEALFHNQLSLTYNSYANSCFSINVAKCGLEDGKYPLIGGSCIVDCDGEVVVEASTEDDELIVAEIDLGMCRRGKEKVFAFEKHRRIEHYGLIAEQTGVREPEFL</sequence>
<dbReference type="GO" id="GO:0016811">
    <property type="term" value="F:hydrolase activity, acting on carbon-nitrogen (but not peptide) bonds, in linear amides"/>
    <property type="evidence" value="ECO:0007669"/>
    <property type="project" value="TreeGrafter"/>
</dbReference>
<dbReference type="Proteomes" id="UP000053328">
    <property type="component" value="Unassembled WGS sequence"/>
</dbReference>
<dbReference type="SUPFAM" id="SSF56317">
    <property type="entry name" value="Carbon-nitrogen hydrolase"/>
    <property type="match status" value="1"/>
</dbReference>
<dbReference type="Gene3D" id="3.60.110.10">
    <property type="entry name" value="Carbon-nitrogen hydrolase"/>
    <property type="match status" value="1"/>
</dbReference>
<dbReference type="PROSITE" id="PS50263">
    <property type="entry name" value="CN_HYDROLASE"/>
    <property type="match status" value="1"/>
</dbReference>
<evidence type="ECO:0000313" key="3">
    <source>
        <dbReference type="EMBL" id="KIW18112.1"/>
    </source>
</evidence>
<dbReference type="InterPro" id="IPR003010">
    <property type="entry name" value="C-N_Hydrolase"/>
</dbReference>
<dbReference type="RefSeq" id="XP_016238328.1">
    <property type="nucleotide sequence ID" value="XM_016376758.1"/>
</dbReference>
<dbReference type="GeneID" id="27329483"/>
<dbReference type="STRING" id="91928.A0A0D1ZZI0"/>
<dbReference type="OrthoDB" id="412018at2759"/>
<dbReference type="Pfam" id="PF00795">
    <property type="entry name" value="CN_hydrolase"/>
    <property type="match status" value="1"/>
</dbReference>
<dbReference type="InterPro" id="IPR050345">
    <property type="entry name" value="Aliph_Amidase/BUP"/>
</dbReference>